<accession>A0A7K8U6N9</accession>
<name>A0A7K8U6N9_OCEOC</name>
<evidence type="ECO:0000313" key="1">
    <source>
        <dbReference type="EMBL" id="NXF49985.1"/>
    </source>
</evidence>
<reference evidence="1 2" key="1">
    <citation type="submission" date="2019-09" db="EMBL/GenBank/DDBJ databases">
        <title>Bird 10,000 Genomes (B10K) Project - Family phase.</title>
        <authorList>
            <person name="Zhang G."/>
        </authorList>
    </citation>
    <scope>NUCLEOTIDE SEQUENCE [LARGE SCALE GENOMIC DNA]</scope>
    <source>
        <strain evidence="1">B10K-CU-031-11</strain>
        <tissue evidence="1">Muscle</tissue>
    </source>
</reference>
<organism evidence="1 2">
    <name type="scientific">Oceanites oceanicus</name>
    <name type="common">Wilson's storm petrel</name>
    <name type="synonym">Procellaria oceanica</name>
    <dbReference type="NCBI Taxonomy" id="79653"/>
    <lineage>
        <taxon>Eukaryota</taxon>
        <taxon>Metazoa</taxon>
        <taxon>Chordata</taxon>
        <taxon>Craniata</taxon>
        <taxon>Vertebrata</taxon>
        <taxon>Euteleostomi</taxon>
        <taxon>Archelosauria</taxon>
        <taxon>Archosauria</taxon>
        <taxon>Dinosauria</taxon>
        <taxon>Saurischia</taxon>
        <taxon>Theropoda</taxon>
        <taxon>Coelurosauria</taxon>
        <taxon>Aves</taxon>
        <taxon>Neognathae</taxon>
        <taxon>Neoaves</taxon>
        <taxon>Aequornithes</taxon>
        <taxon>Procellariiformes</taxon>
        <taxon>Hydrobatidae</taxon>
        <taxon>Oceanites</taxon>
    </lineage>
</organism>
<dbReference type="AlphaFoldDB" id="A0A7K8U6N9"/>
<dbReference type="OrthoDB" id="9306952at2759"/>
<dbReference type="Pfam" id="PF00429">
    <property type="entry name" value="TLV_coat"/>
    <property type="match status" value="1"/>
</dbReference>
<protein>
    <submittedName>
        <fullName evidence="1">ENV1 protein</fullName>
    </submittedName>
</protein>
<dbReference type="Proteomes" id="UP000569728">
    <property type="component" value="Unassembled WGS sequence"/>
</dbReference>
<keyword evidence="2" id="KW-1185">Reference proteome</keyword>
<dbReference type="EMBL" id="VWZA01001109">
    <property type="protein sequence ID" value="NXF49985.1"/>
    <property type="molecule type" value="Genomic_DNA"/>
</dbReference>
<feature type="non-terminal residue" evidence="1">
    <location>
        <position position="82"/>
    </location>
</feature>
<dbReference type="InterPro" id="IPR018154">
    <property type="entry name" value="TLV/ENV_coat_polyprotein"/>
</dbReference>
<feature type="non-terminal residue" evidence="1">
    <location>
        <position position="1"/>
    </location>
</feature>
<proteinExistence type="predicted"/>
<comment type="caution">
    <text evidence="1">The sequence shown here is derived from an EMBL/GenBank/DDBJ whole genome shotgun (WGS) entry which is preliminary data.</text>
</comment>
<evidence type="ECO:0000313" key="2">
    <source>
        <dbReference type="Proteomes" id="UP000569728"/>
    </source>
</evidence>
<sequence>IIEANPLWWLVQTAYQALNRTNPNATLECWLCYDVRPPLYEGIGLDITFDMSTEKSPEQCRWNEKKTGITMQQVSGRGTCIG</sequence>
<gene>
    <name evidence="1" type="primary">Env1_3</name>
    <name evidence="1" type="ORF">OCEOCE_R15977</name>
</gene>